<evidence type="ECO:0000313" key="2">
    <source>
        <dbReference type="Proteomes" id="UP000828048"/>
    </source>
</evidence>
<keyword evidence="2" id="KW-1185">Reference proteome</keyword>
<proteinExistence type="predicted"/>
<dbReference type="EMBL" id="CM037154">
    <property type="protein sequence ID" value="KAH7859667.1"/>
    <property type="molecule type" value="Genomic_DNA"/>
</dbReference>
<reference evidence="1 2" key="1">
    <citation type="journal article" date="2021" name="Hortic Res">
        <title>High-quality reference genome and annotation aids understanding of berry development for evergreen blueberry (Vaccinium darrowii).</title>
        <authorList>
            <person name="Yu J."/>
            <person name="Hulse-Kemp A.M."/>
            <person name="Babiker E."/>
            <person name="Staton M."/>
        </authorList>
    </citation>
    <scope>NUCLEOTIDE SEQUENCE [LARGE SCALE GENOMIC DNA]</scope>
    <source>
        <strain evidence="2">cv. NJ 8807/NJ 8810</strain>
        <tissue evidence="1">Young leaf</tissue>
    </source>
</reference>
<protein>
    <submittedName>
        <fullName evidence="1">Uncharacterized protein</fullName>
    </submittedName>
</protein>
<name>A0ACB7Z292_9ERIC</name>
<gene>
    <name evidence="1" type="ORF">Vadar_004001</name>
</gene>
<organism evidence="1 2">
    <name type="scientific">Vaccinium darrowii</name>
    <dbReference type="NCBI Taxonomy" id="229202"/>
    <lineage>
        <taxon>Eukaryota</taxon>
        <taxon>Viridiplantae</taxon>
        <taxon>Streptophyta</taxon>
        <taxon>Embryophyta</taxon>
        <taxon>Tracheophyta</taxon>
        <taxon>Spermatophyta</taxon>
        <taxon>Magnoliopsida</taxon>
        <taxon>eudicotyledons</taxon>
        <taxon>Gunneridae</taxon>
        <taxon>Pentapetalae</taxon>
        <taxon>asterids</taxon>
        <taxon>Ericales</taxon>
        <taxon>Ericaceae</taxon>
        <taxon>Vaccinioideae</taxon>
        <taxon>Vaccinieae</taxon>
        <taxon>Vaccinium</taxon>
    </lineage>
</organism>
<sequence length="483" mass="53181">MPMGIIDVRLWSTSSIVVVAAAWVVLFGGGGGGFNLLVIGVNGDFNYGDALTKSIIFLEAQRSGKLPTNHRPSWRGDSALQDGKLANVDLVGGYYDAGDNVKYGLPMAFTVTTLSWGALSYQSQLKAEGELQNVRAAIRWGTDYLLKASSKRNRLYVQVGDPEKDHQCWVGPENMKTPRTVLQIDQNTPGTEIAAETSAAMAASSIVFRSFDRQYARQLLNKAKLDELMWAATWLYIASRKATYLKYIEEESISAKVAEFSWDLKYAGAQILLSKLYWEGQKSLEAYKQQADSYICSVLPDSPYHQVFISPGGLVHLRDGANTQYATSTAFLFSVHSDLLATHNQQVTCGNKRFNSAQLMAFAKQQMDYLLGKNPKGRSYMVGFGQNPPKQAHHRGASVPKLSGINVDAVSCPMSFVQWYNKNAPNPNELTGAIVGGPDKYDNFQDLRWESAMTEPTTYTNSLAIGVLAKLAATQKHPHSSSQ</sequence>
<evidence type="ECO:0000313" key="1">
    <source>
        <dbReference type="EMBL" id="KAH7859667.1"/>
    </source>
</evidence>
<accession>A0ACB7Z292</accession>
<dbReference type="Proteomes" id="UP000828048">
    <property type="component" value="Chromosome 4"/>
</dbReference>
<comment type="caution">
    <text evidence="1">The sequence shown here is derived from an EMBL/GenBank/DDBJ whole genome shotgun (WGS) entry which is preliminary data.</text>
</comment>